<name>X1LXE1_9ZZZZ</name>
<sequence length="78" mass="9065">MSLPNDRYEIGAILDDINRHERESGRPMLSSIVVQKETLMPGQGFFTLARALGLFIGNDRDKFYIQELRKVHDYWASH</sequence>
<evidence type="ECO:0000313" key="1">
    <source>
        <dbReference type="EMBL" id="GAI07090.1"/>
    </source>
</evidence>
<reference evidence="1" key="1">
    <citation type="journal article" date="2014" name="Front. Microbiol.">
        <title>High frequency of phylogenetically diverse reductive dehalogenase-homologous genes in deep subseafloor sedimentary metagenomes.</title>
        <authorList>
            <person name="Kawai M."/>
            <person name="Futagami T."/>
            <person name="Toyoda A."/>
            <person name="Takaki Y."/>
            <person name="Nishi S."/>
            <person name="Hori S."/>
            <person name="Arai W."/>
            <person name="Tsubouchi T."/>
            <person name="Morono Y."/>
            <person name="Uchiyama I."/>
            <person name="Ito T."/>
            <person name="Fujiyama A."/>
            <person name="Inagaki F."/>
            <person name="Takami H."/>
        </authorList>
    </citation>
    <scope>NUCLEOTIDE SEQUENCE</scope>
    <source>
        <strain evidence="1">Expedition CK06-06</strain>
    </source>
</reference>
<gene>
    <name evidence="1" type="ORF">S06H3_21594</name>
</gene>
<dbReference type="AlphaFoldDB" id="X1LXE1"/>
<proteinExistence type="predicted"/>
<dbReference type="EMBL" id="BARV01011368">
    <property type="protein sequence ID" value="GAI07090.1"/>
    <property type="molecule type" value="Genomic_DNA"/>
</dbReference>
<organism evidence="1">
    <name type="scientific">marine sediment metagenome</name>
    <dbReference type="NCBI Taxonomy" id="412755"/>
    <lineage>
        <taxon>unclassified sequences</taxon>
        <taxon>metagenomes</taxon>
        <taxon>ecological metagenomes</taxon>
    </lineage>
</organism>
<comment type="caution">
    <text evidence="1">The sequence shown here is derived from an EMBL/GenBank/DDBJ whole genome shotgun (WGS) entry which is preliminary data.</text>
</comment>
<accession>X1LXE1</accession>
<protein>
    <submittedName>
        <fullName evidence="1">Uncharacterized protein</fullName>
    </submittedName>
</protein>